<dbReference type="InterPro" id="IPR002491">
    <property type="entry name" value="ABC_transptr_periplasmic_BD"/>
</dbReference>
<dbReference type="InterPro" id="IPR050902">
    <property type="entry name" value="ABC_Transporter_SBP"/>
</dbReference>
<accession>A0ABU9TNE6</accession>
<evidence type="ECO:0000313" key="2">
    <source>
        <dbReference type="EMBL" id="MEM5535243.1"/>
    </source>
</evidence>
<dbReference type="PANTHER" id="PTHR30535:SF4">
    <property type="entry name" value="HEMIN-BINDING PERIPLASMIC PROTEIN HMUT"/>
    <property type="match status" value="1"/>
</dbReference>
<protein>
    <submittedName>
        <fullName evidence="2">ABC transporter substrate-binding protein</fullName>
    </submittedName>
</protein>
<dbReference type="PROSITE" id="PS50983">
    <property type="entry name" value="FE_B12_PBP"/>
    <property type="match status" value="1"/>
</dbReference>
<gene>
    <name evidence="2" type="ORF">WNY58_02445</name>
</gene>
<dbReference type="Pfam" id="PF01497">
    <property type="entry name" value="Peripla_BP_2"/>
    <property type="match status" value="1"/>
</dbReference>
<dbReference type="EMBL" id="JBBMRA010000001">
    <property type="protein sequence ID" value="MEM5535243.1"/>
    <property type="molecule type" value="Genomic_DNA"/>
</dbReference>
<keyword evidence="3" id="KW-1185">Reference proteome</keyword>
<dbReference type="PANTHER" id="PTHR30535">
    <property type="entry name" value="VITAMIN B12-BINDING PROTEIN"/>
    <property type="match status" value="1"/>
</dbReference>
<evidence type="ECO:0000313" key="3">
    <source>
        <dbReference type="Proteomes" id="UP001449225"/>
    </source>
</evidence>
<evidence type="ECO:0000259" key="1">
    <source>
        <dbReference type="PROSITE" id="PS50983"/>
    </source>
</evidence>
<dbReference type="Gene3D" id="3.40.50.1980">
    <property type="entry name" value="Nitrogenase molybdenum iron protein domain"/>
    <property type="match status" value="2"/>
</dbReference>
<dbReference type="SUPFAM" id="SSF53807">
    <property type="entry name" value="Helical backbone' metal receptor"/>
    <property type="match status" value="1"/>
</dbReference>
<name>A0ABU9TNE6_9GAMM</name>
<sequence length="273" mass="29056">MLAPVALYADERPRLISTDAGVTELIFALGFEDDLIAIDVTSQLPEGFPALPSIGYHRTLSAEGLMSLNPSVVIGSEHIGPPSVVSALTQAEVKFVQLRSAKSSDQLRDNVLTLADALDQKEKGLRLLTTVDAKLAELNRTNLAGERIAFLLSMDDSKLRLAGEGTSGQSFIELMKAQNVADFKNYRNISAESLFEMQPSVIIVAGTDVESAVPSLLEANPVLTHTPAVKQKRIIAVNGATLVAGLSVSAINEAIRLTQALSNSPALVVQANK</sequence>
<dbReference type="RefSeq" id="WP_342853604.1">
    <property type="nucleotide sequence ID" value="NZ_JBBMRA010000001.1"/>
</dbReference>
<feature type="domain" description="Fe/B12 periplasmic-binding" evidence="1">
    <location>
        <begin position="14"/>
        <end position="265"/>
    </location>
</feature>
<dbReference type="Proteomes" id="UP001449225">
    <property type="component" value="Unassembled WGS sequence"/>
</dbReference>
<reference evidence="2 3" key="1">
    <citation type="submission" date="2024-03" db="EMBL/GenBank/DDBJ databases">
        <title>Community enrichment and isolation of bacterial strains for fucoidan degradation.</title>
        <authorList>
            <person name="Sichert A."/>
        </authorList>
    </citation>
    <scope>NUCLEOTIDE SEQUENCE [LARGE SCALE GENOMIC DNA]</scope>
    <source>
        <strain evidence="2 3">AS76</strain>
    </source>
</reference>
<organism evidence="2 3">
    <name type="scientific">Neptuniibacter pectenicola</name>
    <dbReference type="NCBI Taxonomy" id="1806669"/>
    <lineage>
        <taxon>Bacteria</taxon>
        <taxon>Pseudomonadati</taxon>
        <taxon>Pseudomonadota</taxon>
        <taxon>Gammaproteobacteria</taxon>
        <taxon>Oceanospirillales</taxon>
        <taxon>Oceanospirillaceae</taxon>
        <taxon>Neptuniibacter</taxon>
    </lineage>
</organism>
<proteinExistence type="predicted"/>
<comment type="caution">
    <text evidence="2">The sequence shown here is derived from an EMBL/GenBank/DDBJ whole genome shotgun (WGS) entry which is preliminary data.</text>
</comment>